<gene>
    <name evidence="2" type="ORF">FHS29_003793</name>
</gene>
<dbReference type="PANTHER" id="PTHR43666:SF1">
    <property type="entry name" value="CONSERVED PROTEIN"/>
    <property type="match status" value="1"/>
</dbReference>
<dbReference type="InterPro" id="IPR045569">
    <property type="entry name" value="Metalloprtase-TldD/E_C"/>
</dbReference>
<feature type="domain" description="Metalloprotease TldD/E C-terminal" evidence="1">
    <location>
        <begin position="226"/>
        <end position="437"/>
    </location>
</feature>
<dbReference type="Pfam" id="PF19289">
    <property type="entry name" value="PmbA_TldD_3rd"/>
    <property type="match status" value="1"/>
</dbReference>
<dbReference type="InterPro" id="IPR035068">
    <property type="entry name" value="TldD/PmbA_N"/>
</dbReference>
<accession>A0A841CJF9</accession>
<keyword evidence="3" id="KW-1185">Reference proteome</keyword>
<dbReference type="GO" id="GO:0008237">
    <property type="term" value="F:metallopeptidase activity"/>
    <property type="evidence" value="ECO:0007669"/>
    <property type="project" value="InterPro"/>
</dbReference>
<dbReference type="InterPro" id="IPR036059">
    <property type="entry name" value="TldD/PmbA_sf"/>
</dbReference>
<dbReference type="SUPFAM" id="SSF111283">
    <property type="entry name" value="Putative modulator of DNA gyrase, PmbA/TldD"/>
    <property type="match status" value="1"/>
</dbReference>
<organism evidence="2 3">
    <name type="scientific">Saccharothrix tamanrassetensis</name>
    <dbReference type="NCBI Taxonomy" id="1051531"/>
    <lineage>
        <taxon>Bacteria</taxon>
        <taxon>Bacillati</taxon>
        <taxon>Actinomycetota</taxon>
        <taxon>Actinomycetes</taxon>
        <taxon>Pseudonocardiales</taxon>
        <taxon>Pseudonocardiaceae</taxon>
        <taxon>Saccharothrix</taxon>
    </lineage>
</organism>
<sequence length="440" mass="45683">MDFAAPVDIGRATGLLADAVRAADADHVDATLLARAGEYTRFAGERVHQPQDITEQQVVVRAVVDGHAARVATSALDRVADAVRRATAIASGLARTASAPGSAWTPQHRDTDDHVLWHDDTAAFDAPARVAIAAEAMTRARRAGTTAAGMVGRAVTQLAVASSTGALRHVVATEATGSLTVGDRDGSAHWANLHRSRDALGLDAASVADTVARAVRTRGRQPLPDGSYTVVLGPEATCELLGFLGVLGFDGGPAQAGVGVTSRPGQRVASELVTVADDASHPFGLPIPFDVLGTTKAVVPLLTAGLVGGPVTDRTGHTHVAREAVPSPVAANVVMTPGAQGDLVAGVENGLYIERFWYTRLVDRQAGTITGVSRDACFRIVDGEPADPVRGARFTQSVFDLLATVDGVGDVLRAQPIMNVWNGSVTAPAIRAHGFRFGPR</sequence>
<keyword evidence="2" id="KW-0378">Hydrolase</keyword>
<dbReference type="EMBL" id="JACHJN010000005">
    <property type="protein sequence ID" value="MBB5957200.1"/>
    <property type="molecule type" value="Genomic_DNA"/>
</dbReference>
<keyword evidence="2" id="KW-0645">Protease</keyword>
<protein>
    <submittedName>
        <fullName evidence="2">Putative Zn-dependent protease</fullName>
    </submittedName>
</protein>
<name>A0A841CJF9_9PSEU</name>
<dbReference type="RefSeq" id="WP_184692041.1">
    <property type="nucleotide sequence ID" value="NZ_JACHJN010000005.1"/>
</dbReference>
<comment type="caution">
    <text evidence="2">The sequence shown here is derived from an EMBL/GenBank/DDBJ whole genome shotgun (WGS) entry which is preliminary data.</text>
</comment>
<evidence type="ECO:0000259" key="1">
    <source>
        <dbReference type="Pfam" id="PF19289"/>
    </source>
</evidence>
<dbReference type="Gene3D" id="3.30.2290.10">
    <property type="entry name" value="PmbA/TldD superfamily"/>
    <property type="match status" value="1"/>
</dbReference>
<proteinExistence type="predicted"/>
<evidence type="ECO:0000313" key="3">
    <source>
        <dbReference type="Proteomes" id="UP000547510"/>
    </source>
</evidence>
<dbReference type="AlphaFoldDB" id="A0A841CJF9"/>
<dbReference type="Proteomes" id="UP000547510">
    <property type="component" value="Unassembled WGS sequence"/>
</dbReference>
<dbReference type="PANTHER" id="PTHR43666">
    <property type="entry name" value="TLDD PROTEIN"/>
    <property type="match status" value="1"/>
</dbReference>
<dbReference type="GO" id="GO:0006508">
    <property type="term" value="P:proteolysis"/>
    <property type="evidence" value="ECO:0007669"/>
    <property type="project" value="UniProtKB-KW"/>
</dbReference>
<evidence type="ECO:0000313" key="2">
    <source>
        <dbReference type="EMBL" id="MBB5957200.1"/>
    </source>
</evidence>
<reference evidence="2 3" key="1">
    <citation type="submission" date="2020-08" db="EMBL/GenBank/DDBJ databases">
        <title>Genomic Encyclopedia of Type Strains, Phase III (KMG-III): the genomes of soil and plant-associated and newly described type strains.</title>
        <authorList>
            <person name="Whitman W."/>
        </authorList>
    </citation>
    <scope>NUCLEOTIDE SEQUENCE [LARGE SCALE GENOMIC DNA]</scope>
    <source>
        <strain evidence="2 3">CECT 8640</strain>
    </source>
</reference>